<evidence type="ECO:0000256" key="2">
    <source>
        <dbReference type="ARBA" id="ARBA00004236"/>
    </source>
</evidence>
<evidence type="ECO:0000256" key="9">
    <source>
        <dbReference type="ARBA" id="ARBA00023012"/>
    </source>
</evidence>
<dbReference type="RefSeq" id="WP_083166526.1">
    <property type="nucleotide sequence ID" value="NZ_MVHF01000028.1"/>
</dbReference>
<evidence type="ECO:0000256" key="7">
    <source>
        <dbReference type="ARBA" id="ARBA00022777"/>
    </source>
</evidence>
<dbReference type="Gene3D" id="6.10.340.10">
    <property type="match status" value="1"/>
</dbReference>
<comment type="caution">
    <text evidence="15">The sequence shown here is derived from an EMBL/GenBank/DDBJ whole genome shotgun (WGS) entry which is preliminary data.</text>
</comment>
<evidence type="ECO:0000256" key="6">
    <source>
        <dbReference type="ARBA" id="ARBA00022692"/>
    </source>
</evidence>
<dbReference type="PRINTS" id="PR00344">
    <property type="entry name" value="BCTRLSENSOR"/>
</dbReference>
<dbReference type="AlphaFoldDB" id="A0A1X0APK0"/>
<dbReference type="PROSITE" id="PS50109">
    <property type="entry name" value="HIS_KIN"/>
    <property type="match status" value="1"/>
</dbReference>
<evidence type="ECO:0000256" key="4">
    <source>
        <dbReference type="ARBA" id="ARBA00022553"/>
    </source>
</evidence>
<feature type="domain" description="Histidine kinase" evidence="13">
    <location>
        <begin position="151"/>
        <end position="374"/>
    </location>
</feature>
<dbReference type="Pfam" id="PF00672">
    <property type="entry name" value="HAMP"/>
    <property type="match status" value="1"/>
</dbReference>
<dbReference type="CDD" id="cd00082">
    <property type="entry name" value="HisKA"/>
    <property type="match status" value="1"/>
</dbReference>
<dbReference type="EC" id="2.7.13.3" evidence="3"/>
<dbReference type="SUPFAM" id="SSF55874">
    <property type="entry name" value="ATPase domain of HSP90 chaperone/DNA topoisomerase II/histidine kinase"/>
    <property type="match status" value="1"/>
</dbReference>
<reference evidence="15 16" key="1">
    <citation type="submission" date="2017-02" db="EMBL/GenBank/DDBJ databases">
        <title>The new phylogeny of genus Mycobacterium.</title>
        <authorList>
            <person name="Tortoli E."/>
            <person name="Trovato A."/>
            <person name="Cirillo D.M."/>
        </authorList>
    </citation>
    <scope>NUCLEOTIDE SEQUENCE [LARGE SCALE GENOMIC DNA]</scope>
    <source>
        <strain evidence="15 16">RW6</strain>
    </source>
</reference>
<dbReference type="SMART" id="SM00388">
    <property type="entry name" value="HisKA"/>
    <property type="match status" value="1"/>
</dbReference>
<dbReference type="PROSITE" id="PS50885">
    <property type="entry name" value="HAMP"/>
    <property type="match status" value="1"/>
</dbReference>
<protein>
    <recommendedName>
        <fullName evidence="3">histidine kinase</fullName>
        <ecNumber evidence="3">2.7.13.3</ecNumber>
    </recommendedName>
</protein>
<dbReference type="InterPro" id="IPR036097">
    <property type="entry name" value="HisK_dim/P_sf"/>
</dbReference>
<dbReference type="PANTHER" id="PTHR45436:SF5">
    <property type="entry name" value="SENSOR HISTIDINE KINASE TRCS"/>
    <property type="match status" value="1"/>
</dbReference>
<dbReference type="SUPFAM" id="SSF158472">
    <property type="entry name" value="HAMP domain-like"/>
    <property type="match status" value="1"/>
</dbReference>
<feature type="domain" description="HAMP" evidence="14">
    <location>
        <begin position="90"/>
        <end position="143"/>
    </location>
</feature>
<dbReference type="Gene3D" id="3.30.565.10">
    <property type="entry name" value="Histidine kinase-like ATPase, C-terminal domain"/>
    <property type="match status" value="1"/>
</dbReference>
<evidence type="ECO:0000256" key="11">
    <source>
        <dbReference type="SAM" id="Phobius"/>
    </source>
</evidence>
<keyword evidence="4" id="KW-0597">Phosphoprotein</keyword>
<dbReference type="Pfam" id="PF00512">
    <property type="entry name" value="HisKA"/>
    <property type="match status" value="1"/>
</dbReference>
<evidence type="ECO:0000259" key="14">
    <source>
        <dbReference type="PROSITE" id="PS50885"/>
    </source>
</evidence>
<dbReference type="STRING" id="1927124.BST13_24125"/>
<keyword evidence="8 11" id="KW-1133">Transmembrane helix</keyword>
<feature type="chain" id="PRO_5013049213" description="histidine kinase" evidence="12">
    <location>
        <begin position="32"/>
        <end position="374"/>
    </location>
</feature>
<dbReference type="Proteomes" id="UP000192448">
    <property type="component" value="Unassembled WGS sequence"/>
</dbReference>
<comment type="subcellular location">
    <subcellularLocation>
        <location evidence="2">Cell membrane</location>
    </subcellularLocation>
</comment>
<sequence>MSRQRSGLGARLLFAQALVLAAAAGTTGVVAAVVGPPLFREHLHRAGVSGDSAQQMHAEQAYVYATVISVGVAVCVAALAALVVTWYVSRRLQRSVTDVATAASAIADGRYDSRVPPAHLGDEFDALAQSFNEMAGRLQAVDTGRRRLFGDLAHEIRTPVSVLEAYIEAVEDGVRTLDAETVAVLRQQTRRLVRFSDDAAALAQAEEGQAIIEPGPVSVAELVAAAVAAAADRFDTKGVTLHTAVDPGLPQLWADPDRLGQVLGNLLDNALRHTPLGGRVEIAATTTGPTNPMMLLTSAVTLTVTDTGDGIAAEHLAHVFERFYRADTARDRDRGGSGIGLSIAKAFVEAHHGRISVASSSGAGTTFTITLPAR</sequence>
<dbReference type="SUPFAM" id="SSF47384">
    <property type="entry name" value="Homodimeric domain of signal transducing histidine kinase"/>
    <property type="match status" value="1"/>
</dbReference>
<evidence type="ECO:0000313" key="16">
    <source>
        <dbReference type="Proteomes" id="UP000192448"/>
    </source>
</evidence>
<evidence type="ECO:0000256" key="5">
    <source>
        <dbReference type="ARBA" id="ARBA00022679"/>
    </source>
</evidence>
<evidence type="ECO:0000256" key="12">
    <source>
        <dbReference type="SAM" id="SignalP"/>
    </source>
</evidence>
<comment type="catalytic activity">
    <reaction evidence="1">
        <text>ATP + protein L-histidine = ADP + protein N-phospho-L-histidine.</text>
        <dbReference type="EC" id="2.7.13.3"/>
    </reaction>
</comment>
<dbReference type="SMART" id="SM00304">
    <property type="entry name" value="HAMP"/>
    <property type="match status" value="1"/>
</dbReference>
<dbReference type="InterPro" id="IPR004358">
    <property type="entry name" value="Sig_transdc_His_kin-like_C"/>
</dbReference>
<accession>A0A1X0APK0</accession>
<dbReference type="InterPro" id="IPR005467">
    <property type="entry name" value="His_kinase_dom"/>
</dbReference>
<dbReference type="SMART" id="SM00387">
    <property type="entry name" value="HATPase_c"/>
    <property type="match status" value="1"/>
</dbReference>
<keyword evidence="5" id="KW-0808">Transferase</keyword>
<evidence type="ECO:0000256" key="1">
    <source>
        <dbReference type="ARBA" id="ARBA00000085"/>
    </source>
</evidence>
<evidence type="ECO:0000256" key="8">
    <source>
        <dbReference type="ARBA" id="ARBA00022989"/>
    </source>
</evidence>
<keyword evidence="12" id="KW-0732">Signal</keyword>
<dbReference type="InterPro" id="IPR050428">
    <property type="entry name" value="TCS_sensor_his_kinase"/>
</dbReference>
<evidence type="ECO:0000313" key="15">
    <source>
        <dbReference type="EMBL" id="ORA31974.1"/>
    </source>
</evidence>
<evidence type="ECO:0000256" key="10">
    <source>
        <dbReference type="ARBA" id="ARBA00023136"/>
    </source>
</evidence>
<keyword evidence="10 11" id="KW-0472">Membrane</keyword>
<dbReference type="InterPro" id="IPR003661">
    <property type="entry name" value="HisK_dim/P_dom"/>
</dbReference>
<keyword evidence="16" id="KW-1185">Reference proteome</keyword>
<organism evidence="15 16">
    <name type="scientific">Mycobacterium aquaticum</name>
    <dbReference type="NCBI Taxonomy" id="1927124"/>
    <lineage>
        <taxon>Bacteria</taxon>
        <taxon>Bacillati</taxon>
        <taxon>Actinomycetota</taxon>
        <taxon>Actinomycetes</taxon>
        <taxon>Mycobacteriales</taxon>
        <taxon>Mycobacteriaceae</taxon>
        <taxon>Mycobacterium</taxon>
    </lineage>
</organism>
<dbReference type="CDD" id="cd06225">
    <property type="entry name" value="HAMP"/>
    <property type="match status" value="1"/>
</dbReference>
<dbReference type="InterPro" id="IPR003594">
    <property type="entry name" value="HATPase_dom"/>
</dbReference>
<dbReference type="CDD" id="cd00075">
    <property type="entry name" value="HATPase"/>
    <property type="match status" value="1"/>
</dbReference>
<name>A0A1X0APK0_9MYCO</name>
<dbReference type="Gene3D" id="1.10.287.130">
    <property type="match status" value="1"/>
</dbReference>
<dbReference type="InterPro" id="IPR036890">
    <property type="entry name" value="HATPase_C_sf"/>
</dbReference>
<dbReference type="FunFam" id="3.30.565.10:FF:000006">
    <property type="entry name" value="Sensor histidine kinase WalK"/>
    <property type="match status" value="1"/>
</dbReference>
<proteinExistence type="predicted"/>
<dbReference type="Pfam" id="PF02518">
    <property type="entry name" value="HATPase_c"/>
    <property type="match status" value="1"/>
</dbReference>
<dbReference type="GO" id="GO:0005886">
    <property type="term" value="C:plasma membrane"/>
    <property type="evidence" value="ECO:0007669"/>
    <property type="project" value="UniProtKB-SubCell"/>
</dbReference>
<gene>
    <name evidence="15" type="ORF">BST13_24125</name>
</gene>
<evidence type="ECO:0000256" key="3">
    <source>
        <dbReference type="ARBA" id="ARBA00012438"/>
    </source>
</evidence>
<feature type="transmembrane region" description="Helical" evidence="11">
    <location>
        <begin position="61"/>
        <end position="88"/>
    </location>
</feature>
<keyword evidence="6 11" id="KW-0812">Transmembrane</keyword>
<dbReference type="EMBL" id="MVHF01000028">
    <property type="protein sequence ID" value="ORA31974.1"/>
    <property type="molecule type" value="Genomic_DNA"/>
</dbReference>
<evidence type="ECO:0000259" key="13">
    <source>
        <dbReference type="PROSITE" id="PS50109"/>
    </source>
</evidence>
<dbReference type="OrthoDB" id="9757990at2"/>
<keyword evidence="7 15" id="KW-0418">Kinase</keyword>
<dbReference type="GO" id="GO:0000155">
    <property type="term" value="F:phosphorelay sensor kinase activity"/>
    <property type="evidence" value="ECO:0007669"/>
    <property type="project" value="InterPro"/>
</dbReference>
<keyword evidence="9" id="KW-0902">Two-component regulatory system</keyword>
<dbReference type="PANTHER" id="PTHR45436">
    <property type="entry name" value="SENSOR HISTIDINE KINASE YKOH"/>
    <property type="match status" value="1"/>
</dbReference>
<dbReference type="InterPro" id="IPR003660">
    <property type="entry name" value="HAMP_dom"/>
</dbReference>
<feature type="signal peptide" evidence="12">
    <location>
        <begin position="1"/>
        <end position="31"/>
    </location>
</feature>